<feature type="transmembrane region" description="Helical" evidence="1">
    <location>
        <begin position="29"/>
        <end position="50"/>
    </location>
</feature>
<gene>
    <name evidence="2" type="primary">ND4L</name>
</gene>
<keyword evidence="1" id="KW-1133">Transmembrane helix</keyword>
<sequence>MFFMYLLTCLLLFMFPVFLSTRSFFLVGILNLEAMMLLSLMLVALSTLMVGSQVNSYLLVLTLAVSEAALGLSLLLSFVKLYGNDYIQNSSG</sequence>
<name>A0A224AA69_9EUPU</name>
<organism evidence="2">
    <name type="scientific">Oospira sp. RM-2016</name>
    <dbReference type="NCBI Taxonomy" id="1885930"/>
    <lineage>
        <taxon>Eukaryota</taxon>
        <taxon>Metazoa</taxon>
        <taxon>Spiralia</taxon>
        <taxon>Lophotrochozoa</taxon>
        <taxon>Mollusca</taxon>
        <taxon>Gastropoda</taxon>
        <taxon>Heterobranchia</taxon>
        <taxon>Euthyneura</taxon>
        <taxon>Panpulmonata</taxon>
        <taxon>Eupulmonata</taxon>
        <taxon>Stylommatophora</taxon>
        <taxon>Helicina</taxon>
        <taxon>Clausilioidea</taxon>
        <taxon>Clausiliidae</taxon>
        <taxon>Phaedusinae</taxon>
        <taxon>Oospira</taxon>
    </lineage>
</organism>
<keyword evidence="1" id="KW-0472">Membrane</keyword>
<evidence type="ECO:0000256" key="1">
    <source>
        <dbReference type="SAM" id="Phobius"/>
    </source>
</evidence>
<geneLocation type="mitochondrion" evidence="2"/>
<reference evidence="2" key="1">
    <citation type="journal article" date="2017" name="Zool. J. Linn. Soc.">
        <title>Molecular phylogeny, frequent parallel evolution and new system of Japanese clausiliid land snails (Gastropoda: Stylommatophora).</title>
        <authorList>
            <person name="Motochin R."/>
            <person name="Wang M."/>
            <person name="Ueshima R."/>
        </authorList>
    </citation>
    <scope>NUCLEOTIDE SEQUENCE</scope>
    <source>
        <strain evidence="2">AJ35-1</strain>
        <tissue evidence="2">Muscle</tissue>
    </source>
</reference>
<accession>A0A224AA69</accession>
<feature type="transmembrane region" description="Helical" evidence="1">
    <location>
        <begin position="57"/>
        <end position="79"/>
    </location>
</feature>
<dbReference type="EMBL" id="LC172035">
    <property type="protein sequence ID" value="BBA10481.1"/>
    <property type="molecule type" value="Genomic_DNA"/>
</dbReference>
<keyword evidence="2" id="KW-0496">Mitochondrion</keyword>
<protein>
    <submittedName>
        <fullName evidence="2">NADH dehydrogenase subunit 4L</fullName>
    </submittedName>
</protein>
<evidence type="ECO:0000313" key="2">
    <source>
        <dbReference type="EMBL" id="BBA10481.1"/>
    </source>
</evidence>
<dbReference type="AlphaFoldDB" id="A0A224AA69"/>
<dbReference type="Gene3D" id="1.10.287.3510">
    <property type="match status" value="1"/>
</dbReference>
<keyword evidence="1" id="KW-0812">Transmembrane</keyword>
<proteinExistence type="predicted"/>